<evidence type="ECO:0000256" key="3">
    <source>
        <dbReference type="SAM" id="MobiDB-lite"/>
    </source>
</evidence>
<dbReference type="GO" id="GO:0043024">
    <property type="term" value="F:ribosomal small subunit binding"/>
    <property type="evidence" value="ECO:0007669"/>
    <property type="project" value="TreeGrafter"/>
</dbReference>
<dbReference type="OrthoDB" id="307788at2"/>
<comment type="similarity">
    <text evidence="2">Belongs to the RbfA family.</text>
</comment>
<comment type="subunit">
    <text evidence="2">Monomer. Binds 30S ribosomal subunits, but not 50S ribosomal subunits or 70S ribosomes.</text>
</comment>
<dbReference type="Gene3D" id="3.30.300.20">
    <property type="match status" value="1"/>
</dbReference>
<proteinExistence type="inferred from homology"/>
<dbReference type="NCBIfam" id="TIGR00082">
    <property type="entry name" value="rbfA"/>
    <property type="match status" value="1"/>
</dbReference>
<dbReference type="GO" id="GO:0030490">
    <property type="term" value="P:maturation of SSU-rRNA"/>
    <property type="evidence" value="ECO:0007669"/>
    <property type="project" value="UniProtKB-UniRule"/>
</dbReference>
<comment type="caution">
    <text evidence="4">The sequence shown here is derived from an EMBL/GenBank/DDBJ whole genome shotgun (WGS) entry which is preliminary data.</text>
</comment>
<dbReference type="Pfam" id="PF02033">
    <property type="entry name" value="RBFA"/>
    <property type="match status" value="1"/>
</dbReference>
<dbReference type="InterPro" id="IPR000238">
    <property type="entry name" value="RbfA"/>
</dbReference>
<dbReference type="PANTHER" id="PTHR33515">
    <property type="entry name" value="RIBOSOME-BINDING FACTOR A, CHLOROPLASTIC-RELATED"/>
    <property type="match status" value="1"/>
</dbReference>
<sequence>MAREYARTDRVGQQIQKEIATILMREIKDPRLSMTTVSAVEVTRDLAYAKIFVTFFNDNPEDIKASLEVLAEAEGYIRSLLGKRLRARIMPHLRFVYDSSMSEGVRMSALVDQAIASDKHGDSQIGDVQIDNAQVDDTQLDNKKNNDSEQGES</sequence>
<evidence type="ECO:0000256" key="1">
    <source>
        <dbReference type="ARBA" id="ARBA00022517"/>
    </source>
</evidence>
<evidence type="ECO:0000313" key="4">
    <source>
        <dbReference type="EMBL" id="TMM46303.1"/>
    </source>
</evidence>
<protein>
    <recommendedName>
        <fullName evidence="2">Ribosome-binding factor A</fullName>
    </recommendedName>
</protein>
<dbReference type="Proteomes" id="UP000307702">
    <property type="component" value="Unassembled WGS sequence"/>
</dbReference>
<dbReference type="InterPro" id="IPR023799">
    <property type="entry name" value="RbfA_dom_sf"/>
</dbReference>
<dbReference type="GO" id="GO:0005829">
    <property type="term" value="C:cytosol"/>
    <property type="evidence" value="ECO:0007669"/>
    <property type="project" value="TreeGrafter"/>
</dbReference>
<dbReference type="InterPro" id="IPR015946">
    <property type="entry name" value="KH_dom-like_a/b"/>
</dbReference>
<reference evidence="4 5" key="1">
    <citation type="submission" date="2019-05" db="EMBL/GenBank/DDBJ databases">
        <title>Colwellia ponticola sp. nov., isolated from seawater.</title>
        <authorList>
            <person name="Yoon J.-H."/>
        </authorList>
    </citation>
    <scope>NUCLEOTIDE SEQUENCE [LARGE SCALE GENOMIC DNA]</scope>
    <source>
        <strain evidence="4 5">OISW-25</strain>
    </source>
</reference>
<dbReference type="RefSeq" id="WP_138621011.1">
    <property type="nucleotide sequence ID" value="NZ_SZVP01000003.1"/>
</dbReference>
<dbReference type="EMBL" id="SZVP01000003">
    <property type="protein sequence ID" value="TMM46303.1"/>
    <property type="molecule type" value="Genomic_DNA"/>
</dbReference>
<name>A0A8H2JQN5_9GAMM</name>
<organism evidence="4 5">
    <name type="scientific">Colwellia ponticola</name>
    <dbReference type="NCBI Taxonomy" id="2304625"/>
    <lineage>
        <taxon>Bacteria</taxon>
        <taxon>Pseudomonadati</taxon>
        <taxon>Pseudomonadota</taxon>
        <taxon>Gammaproteobacteria</taxon>
        <taxon>Alteromonadales</taxon>
        <taxon>Colwelliaceae</taxon>
        <taxon>Colwellia</taxon>
    </lineage>
</organism>
<comment type="function">
    <text evidence="2">One of several proteins that assist in the late maturation steps of the functional core of the 30S ribosomal subunit. Associates with free 30S ribosomal subunits (but not with 30S subunits that are part of 70S ribosomes or polysomes). Required for efficient processing of 16S rRNA. May interact with the 5'-terminal helix region of 16S rRNA.</text>
</comment>
<keyword evidence="1 2" id="KW-0690">Ribosome biogenesis</keyword>
<dbReference type="SUPFAM" id="SSF89919">
    <property type="entry name" value="Ribosome-binding factor A, RbfA"/>
    <property type="match status" value="1"/>
</dbReference>
<keyword evidence="2" id="KW-0963">Cytoplasm</keyword>
<gene>
    <name evidence="2 4" type="primary">rbfA</name>
    <name evidence="4" type="ORF">FCS21_04880</name>
</gene>
<accession>A0A8H2JQN5</accession>
<dbReference type="PANTHER" id="PTHR33515:SF1">
    <property type="entry name" value="RIBOSOME-BINDING FACTOR A, CHLOROPLASTIC-RELATED"/>
    <property type="match status" value="1"/>
</dbReference>
<dbReference type="HAMAP" id="MF_00003">
    <property type="entry name" value="RbfA"/>
    <property type="match status" value="1"/>
</dbReference>
<evidence type="ECO:0000313" key="5">
    <source>
        <dbReference type="Proteomes" id="UP000307702"/>
    </source>
</evidence>
<evidence type="ECO:0000256" key="2">
    <source>
        <dbReference type="HAMAP-Rule" id="MF_00003"/>
    </source>
</evidence>
<comment type="subcellular location">
    <subcellularLocation>
        <location evidence="2">Cytoplasm</location>
    </subcellularLocation>
</comment>
<feature type="region of interest" description="Disordered" evidence="3">
    <location>
        <begin position="122"/>
        <end position="153"/>
    </location>
</feature>
<dbReference type="AlphaFoldDB" id="A0A8H2JQN5"/>
<keyword evidence="5" id="KW-1185">Reference proteome</keyword>